<dbReference type="GO" id="GO:0031956">
    <property type="term" value="F:medium-chain fatty acid-CoA ligase activity"/>
    <property type="evidence" value="ECO:0007669"/>
    <property type="project" value="TreeGrafter"/>
</dbReference>
<dbReference type="Gene3D" id="3.30.300.30">
    <property type="match status" value="1"/>
</dbReference>
<dbReference type="Pfam" id="PF00501">
    <property type="entry name" value="AMP-binding"/>
    <property type="match status" value="1"/>
</dbReference>
<dbReference type="EMBL" id="CAEZWS010000002">
    <property type="protein sequence ID" value="CAB4655577.1"/>
    <property type="molecule type" value="Genomic_DNA"/>
</dbReference>
<evidence type="ECO:0000313" key="8">
    <source>
        <dbReference type="EMBL" id="CAB4968728.1"/>
    </source>
</evidence>
<evidence type="ECO:0000313" key="3">
    <source>
        <dbReference type="EMBL" id="CAB4690267.1"/>
    </source>
</evidence>
<dbReference type="AlphaFoldDB" id="A0A6J6W0I5"/>
<dbReference type="EMBL" id="CAEZXT010000007">
    <property type="protein sequence ID" value="CAB4690267.1"/>
    <property type="molecule type" value="Genomic_DNA"/>
</dbReference>
<dbReference type="EMBL" id="CAFBJH010000038">
    <property type="protein sequence ID" value="CAB4850170.1"/>
    <property type="molecule type" value="Genomic_DNA"/>
</dbReference>
<dbReference type="InterPro" id="IPR020845">
    <property type="entry name" value="AMP-binding_CS"/>
</dbReference>
<dbReference type="EMBL" id="CAFBQZ010000015">
    <property type="protein sequence ID" value="CAB5070944.1"/>
    <property type="molecule type" value="Genomic_DNA"/>
</dbReference>
<proteinExistence type="predicted"/>
<dbReference type="SUPFAM" id="SSF56801">
    <property type="entry name" value="Acetyl-CoA synthetase-like"/>
    <property type="match status" value="1"/>
</dbReference>
<evidence type="ECO:0000313" key="2">
    <source>
        <dbReference type="EMBL" id="CAB4655577.1"/>
    </source>
</evidence>
<gene>
    <name evidence="2" type="ORF">UFOPK2288_00088</name>
    <name evidence="3" type="ORF">UFOPK2589_00219</name>
    <name evidence="4" type="ORF">UFOPK2931_00509</name>
    <name evidence="5" type="ORF">UFOPK3056_00137</name>
    <name evidence="6" type="ORF">UFOPK3287_00714</name>
    <name evidence="7" type="ORF">UFOPK3558_00023</name>
    <name evidence="8" type="ORF">UFOPK3916_00134</name>
    <name evidence="9" type="ORF">UFOPK4074_00073</name>
    <name evidence="10" type="ORF">UFOPK4372_00356</name>
</gene>
<evidence type="ECO:0000313" key="10">
    <source>
        <dbReference type="EMBL" id="CAB5070944.1"/>
    </source>
</evidence>
<dbReference type="PANTHER" id="PTHR43201:SF32">
    <property type="entry name" value="2-SUCCINYLBENZOATE--COA LIGASE, CHLOROPLASTIC_PEROXISOMAL"/>
    <property type="match status" value="1"/>
</dbReference>
<dbReference type="EMBL" id="CAFBOE010000004">
    <property type="protein sequence ID" value="CAB4968728.1"/>
    <property type="molecule type" value="Genomic_DNA"/>
</dbReference>
<protein>
    <submittedName>
        <fullName evidence="4">Unannotated protein</fullName>
    </submittedName>
</protein>
<evidence type="ECO:0000313" key="6">
    <source>
        <dbReference type="EMBL" id="CAB4850170.1"/>
    </source>
</evidence>
<evidence type="ECO:0000313" key="7">
    <source>
        <dbReference type="EMBL" id="CAB4890413.1"/>
    </source>
</evidence>
<evidence type="ECO:0000259" key="1">
    <source>
        <dbReference type="Pfam" id="PF00501"/>
    </source>
</evidence>
<dbReference type="Gene3D" id="3.40.50.12780">
    <property type="entry name" value="N-terminal domain of ligase-like"/>
    <property type="match status" value="1"/>
</dbReference>
<dbReference type="PROSITE" id="PS00455">
    <property type="entry name" value="AMP_BINDING"/>
    <property type="match status" value="1"/>
</dbReference>
<dbReference type="GO" id="GO:0006631">
    <property type="term" value="P:fatty acid metabolic process"/>
    <property type="evidence" value="ECO:0007669"/>
    <property type="project" value="TreeGrafter"/>
</dbReference>
<dbReference type="EMBL" id="CAEZZZ010000019">
    <property type="protein sequence ID" value="CAB4777179.1"/>
    <property type="molecule type" value="Genomic_DNA"/>
</dbReference>
<dbReference type="EMBL" id="CAFBPG010000003">
    <property type="protein sequence ID" value="CAB5002165.1"/>
    <property type="molecule type" value="Genomic_DNA"/>
</dbReference>
<name>A0A6J6W0I5_9ZZZZ</name>
<accession>A0A6J6W0I5</accession>
<evidence type="ECO:0000313" key="4">
    <source>
        <dbReference type="EMBL" id="CAB4777179.1"/>
    </source>
</evidence>
<dbReference type="PANTHER" id="PTHR43201">
    <property type="entry name" value="ACYL-COA SYNTHETASE"/>
    <property type="match status" value="1"/>
</dbReference>
<feature type="domain" description="AMP-dependent synthetase/ligase" evidence="1">
    <location>
        <begin position="44"/>
        <end position="203"/>
    </location>
</feature>
<evidence type="ECO:0000313" key="5">
    <source>
        <dbReference type="EMBL" id="CAB4795319.1"/>
    </source>
</evidence>
<dbReference type="InterPro" id="IPR042099">
    <property type="entry name" value="ANL_N_sf"/>
</dbReference>
<reference evidence="4" key="1">
    <citation type="submission" date="2020-05" db="EMBL/GenBank/DDBJ databases">
        <authorList>
            <person name="Chiriac C."/>
            <person name="Salcher M."/>
            <person name="Ghai R."/>
            <person name="Kavagutti S V."/>
        </authorList>
    </citation>
    <scope>NUCLEOTIDE SEQUENCE</scope>
</reference>
<dbReference type="EMBL" id="CAFAAR010000005">
    <property type="protein sequence ID" value="CAB4795319.1"/>
    <property type="molecule type" value="Genomic_DNA"/>
</dbReference>
<dbReference type="InterPro" id="IPR000873">
    <property type="entry name" value="AMP-dep_synth/lig_dom"/>
</dbReference>
<dbReference type="InterPro" id="IPR045851">
    <property type="entry name" value="AMP-bd_C_sf"/>
</dbReference>
<evidence type="ECO:0000313" key="9">
    <source>
        <dbReference type="EMBL" id="CAB5002165.1"/>
    </source>
</evidence>
<sequence length="365" mass="39362">MDKTLKRELRRVPAERSIAQAMGEMGAAISGFGPALGFGQVTSSHVPDDIDFVVATSGSTGKSKEVGISRNALRASTQSALTYLGAIPGQKWSLLLPLTHIAGVNVLARSLELETEPIDLRNGQEFVDVDFTAIVPTQLYRAINGDKELLRHLQKAQAVLVGGDALADSLFESAKKADINLITTYGMTETCGGCVYNSEPLPNVEIKISKDQKVQIKGPILATTYLNDETTWNESFSSEWFTTSDLGTFENGLLHIAGRADEIIISGGEKISLHAIEEVLAKKFPTKQLAATSIPNPEWGSALYIVANDDSRADEIDISQHLISNLGAVAKPKGFLYVEAIPLIGIGKVDRRALAEMVREQGTNL</sequence>
<organism evidence="4">
    <name type="scientific">freshwater metagenome</name>
    <dbReference type="NCBI Taxonomy" id="449393"/>
    <lineage>
        <taxon>unclassified sequences</taxon>
        <taxon>metagenomes</taxon>
        <taxon>ecological metagenomes</taxon>
    </lineage>
</organism>
<dbReference type="EMBL" id="CAFBMI010000001">
    <property type="protein sequence ID" value="CAB4890413.1"/>
    <property type="molecule type" value="Genomic_DNA"/>
</dbReference>